<gene>
    <name evidence="1" type="ORF">AVEN_159966_1</name>
</gene>
<protein>
    <submittedName>
        <fullName evidence="1">Uncharacterized protein</fullName>
    </submittedName>
</protein>
<keyword evidence="2" id="KW-1185">Reference proteome</keyword>
<evidence type="ECO:0000313" key="1">
    <source>
        <dbReference type="EMBL" id="GBM71849.1"/>
    </source>
</evidence>
<evidence type="ECO:0000313" key="2">
    <source>
        <dbReference type="Proteomes" id="UP000499080"/>
    </source>
</evidence>
<sequence length="153" mass="17640">MHYKFFEQHVKSGTTINKKMHNDIAEHFIDLTDLVRKFSNDLKDLRLELYQANENAVNKDILVLKTKIKDLETGNKVLESKLTEQDDLSELMNDAVAEIKQDNEAILKSELKAAVETVNKIKQDSKLMLQEELQNNLIENNNNTVDDLKTNIV</sequence>
<reference evidence="1 2" key="1">
    <citation type="journal article" date="2019" name="Sci. Rep.">
        <title>Orb-weaving spider Araneus ventricosus genome elucidates the spidroin gene catalogue.</title>
        <authorList>
            <person name="Kono N."/>
            <person name="Nakamura H."/>
            <person name="Ohtoshi R."/>
            <person name="Moran D.A.P."/>
            <person name="Shinohara A."/>
            <person name="Yoshida Y."/>
            <person name="Fujiwara M."/>
            <person name="Mori M."/>
            <person name="Tomita M."/>
            <person name="Arakawa K."/>
        </authorList>
    </citation>
    <scope>NUCLEOTIDE SEQUENCE [LARGE SCALE GENOMIC DNA]</scope>
</reference>
<dbReference type="Proteomes" id="UP000499080">
    <property type="component" value="Unassembled WGS sequence"/>
</dbReference>
<dbReference type="AlphaFoldDB" id="A0A4Y2I3R2"/>
<dbReference type="EMBL" id="BGPR01002338">
    <property type="protein sequence ID" value="GBM71849.1"/>
    <property type="molecule type" value="Genomic_DNA"/>
</dbReference>
<organism evidence="1 2">
    <name type="scientific">Araneus ventricosus</name>
    <name type="common">Orbweaver spider</name>
    <name type="synonym">Epeira ventricosa</name>
    <dbReference type="NCBI Taxonomy" id="182803"/>
    <lineage>
        <taxon>Eukaryota</taxon>
        <taxon>Metazoa</taxon>
        <taxon>Ecdysozoa</taxon>
        <taxon>Arthropoda</taxon>
        <taxon>Chelicerata</taxon>
        <taxon>Arachnida</taxon>
        <taxon>Araneae</taxon>
        <taxon>Araneomorphae</taxon>
        <taxon>Entelegynae</taxon>
        <taxon>Araneoidea</taxon>
        <taxon>Araneidae</taxon>
        <taxon>Araneus</taxon>
    </lineage>
</organism>
<proteinExistence type="predicted"/>
<name>A0A4Y2I3R2_ARAVE</name>
<accession>A0A4Y2I3R2</accession>
<comment type="caution">
    <text evidence="1">The sequence shown here is derived from an EMBL/GenBank/DDBJ whole genome shotgun (WGS) entry which is preliminary data.</text>
</comment>